<accession>A0AA37VUC2</accession>
<proteinExistence type="predicted"/>
<dbReference type="RefSeq" id="WP_095505573.1">
    <property type="nucleotide sequence ID" value="NZ_BSNC01000003.1"/>
</dbReference>
<dbReference type="EMBL" id="BSNC01000003">
    <property type="protein sequence ID" value="GLP95576.1"/>
    <property type="molecule type" value="Genomic_DNA"/>
</dbReference>
<reference evidence="2" key="2">
    <citation type="submission" date="2023-01" db="EMBL/GenBank/DDBJ databases">
        <title>Draft genome sequence of Paraferrimonas sedimenticola strain NBRC 101628.</title>
        <authorList>
            <person name="Sun Q."/>
            <person name="Mori K."/>
        </authorList>
    </citation>
    <scope>NUCLEOTIDE SEQUENCE</scope>
    <source>
        <strain evidence="2">NBRC 101628</strain>
    </source>
</reference>
<sequence length="171" mass="19441">MPSSRHLDSQLQQALEQRVETCFQALETALERSFSRPSIEFSQRGKAAGSAYLTSNRLRFHPVLYKDNQQAFLQEVVPHEVCHLVCHQVYGKVRPHGPEWRALMAQVFGLNPKATHSFDVSKVIGKTFEYQCTCGPVSLTLRRHNKVLSGVRYQCRRCGDVLTQISAQIAR</sequence>
<dbReference type="PANTHER" id="PTHR38773:SF1">
    <property type="entry name" value="PROTEIN SPRT"/>
    <property type="match status" value="1"/>
</dbReference>
<dbReference type="GO" id="GO:0006950">
    <property type="term" value="P:response to stress"/>
    <property type="evidence" value="ECO:0007669"/>
    <property type="project" value="UniProtKB-ARBA"/>
</dbReference>
<dbReference type="Proteomes" id="UP001161422">
    <property type="component" value="Unassembled WGS sequence"/>
</dbReference>
<feature type="domain" description="SprT-like" evidence="1">
    <location>
        <begin position="17"/>
        <end position="165"/>
    </location>
</feature>
<dbReference type="NCBIfam" id="NF003421">
    <property type="entry name" value="PRK04860.1"/>
    <property type="match status" value="1"/>
</dbReference>
<evidence type="ECO:0000313" key="3">
    <source>
        <dbReference type="Proteomes" id="UP001161422"/>
    </source>
</evidence>
<reference evidence="2" key="1">
    <citation type="journal article" date="2014" name="Int. J. Syst. Evol. Microbiol.">
        <title>Complete genome sequence of Corynebacterium casei LMG S-19264T (=DSM 44701T), isolated from a smear-ripened cheese.</title>
        <authorList>
            <consortium name="US DOE Joint Genome Institute (JGI-PGF)"/>
            <person name="Walter F."/>
            <person name="Albersmeier A."/>
            <person name="Kalinowski J."/>
            <person name="Ruckert C."/>
        </authorList>
    </citation>
    <scope>NUCLEOTIDE SEQUENCE</scope>
    <source>
        <strain evidence="2">NBRC 101628</strain>
    </source>
</reference>
<dbReference type="Pfam" id="PF10263">
    <property type="entry name" value="SprT-like"/>
    <property type="match status" value="1"/>
</dbReference>
<evidence type="ECO:0000313" key="2">
    <source>
        <dbReference type="EMBL" id="GLP95576.1"/>
    </source>
</evidence>
<dbReference type="PANTHER" id="PTHR38773">
    <property type="entry name" value="PROTEIN SPRT"/>
    <property type="match status" value="1"/>
</dbReference>
<gene>
    <name evidence="2" type="primary">sprT</name>
    <name evidence="2" type="ORF">GCM10007895_08820</name>
</gene>
<dbReference type="AlphaFoldDB" id="A0AA37VUC2"/>
<dbReference type="InterPro" id="IPR006640">
    <property type="entry name" value="SprT-like_domain"/>
</dbReference>
<keyword evidence="3" id="KW-1185">Reference proteome</keyword>
<name>A0AA37VUC2_9GAMM</name>
<evidence type="ECO:0000259" key="1">
    <source>
        <dbReference type="SMART" id="SM00731"/>
    </source>
</evidence>
<protein>
    <submittedName>
        <fullName evidence="2">Protein SprT</fullName>
    </submittedName>
</protein>
<comment type="caution">
    <text evidence="2">The sequence shown here is derived from an EMBL/GenBank/DDBJ whole genome shotgun (WGS) entry which is preliminary data.</text>
</comment>
<dbReference type="SMART" id="SM00731">
    <property type="entry name" value="SprT"/>
    <property type="match status" value="1"/>
</dbReference>
<organism evidence="2 3">
    <name type="scientific">Paraferrimonas sedimenticola</name>
    <dbReference type="NCBI Taxonomy" id="375674"/>
    <lineage>
        <taxon>Bacteria</taxon>
        <taxon>Pseudomonadati</taxon>
        <taxon>Pseudomonadota</taxon>
        <taxon>Gammaproteobacteria</taxon>
        <taxon>Alteromonadales</taxon>
        <taxon>Ferrimonadaceae</taxon>
        <taxon>Paraferrimonas</taxon>
    </lineage>
</organism>